<dbReference type="PROSITE" id="PS51257">
    <property type="entry name" value="PROKAR_LIPOPROTEIN"/>
    <property type="match status" value="1"/>
</dbReference>
<reference evidence="3" key="1">
    <citation type="journal article" date="2023" name="Commun. Biol.">
        <title>Genome analysis of Parmales, the sister group of diatoms, reveals the evolutionary specialization of diatoms from phago-mixotrophs to photoautotrophs.</title>
        <authorList>
            <person name="Ban H."/>
            <person name="Sato S."/>
            <person name="Yoshikawa S."/>
            <person name="Yamada K."/>
            <person name="Nakamura Y."/>
            <person name="Ichinomiya M."/>
            <person name="Sato N."/>
            <person name="Blanc-Mathieu R."/>
            <person name="Endo H."/>
            <person name="Kuwata A."/>
            <person name="Ogata H."/>
        </authorList>
    </citation>
    <scope>NUCLEOTIDE SEQUENCE [LARGE SCALE GENOMIC DNA]</scope>
</reference>
<proteinExistence type="predicted"/>
<sequence>MKNFILCHSIIGFGCLLLGSNGWVLSPLLSHSSGLESFSGGRMHSSDVDEFCRSDCFGRRRVVFTLFSSAESEQQSDANDMPVKEIKAELEMRGVETSTFTDKESLVEALLEARSRGAGDPSVIDNLNKMKLEEAMDGVGSLGDEELEQAMGSVVGEGGTLPGGMSPEVMKDMASNPQVMKAMMNPKFQDMMKETMTKGPEAVAKMVEEDPELMELINELGKVLPPMNG</sequence>
<accession>A0A9W7GMA5</accession>
<feature type="domain" description="STI1" evidence="1">
    <location>
        <begin position="176"/>
        <end position="217"/>
    </location>
</feature>
<gene>
    <name evidence="2" type="ORF">TrCOL_g10500</name>
</gene>
<evidence type="ECO:0000313" key="2">
    <source>
        <dbReference type="EMBL" id="GMI48316.1"/>
    </source>
</evidence>
<protein>
    <recommendedName>
        <fullName evidence="1">STI1 domain-containing protein</fullName>
    </recommendedName>
</protein>
<keyword evidence="3" id="KW-1185">Reference proteome</keyword>
<dbReference type="InterPro" id="IPR006636">
    <property type="entry name" value="STI1_HS-bd"/>
</dbReference>
<dbReference type="AlphaFoldDB" id="A0A9W7GMA5"/>
<name>A0A9W7GMA5_9STRA</name>
<evidence type="ECO:0000313" key="3">
    <source>
        <dbReference type="Proteomes" id="UP001165065"/>
    </source>
</evidence>
<dbReference type="OrthoDB" id="203674at2759"/>
<comment type="caution">
    <text evidence="2">The sequence shown here is derived from an EMBL/GenBank/DDBJ whole genome shotgun (WGS) entry which is preliminary data.</text>
</comment>
<dbReference type="SMART" id="SM00727">
    <property type="entry name" value="STI1"/>
    <property type="match status" value="1"/>
</dbReference>
<dbReference type="Gene3D" id="1.10.260.100">
    <property type="match status" value="1"/>
</dbReference>
<evidence type="ECO:0000259" key="1">
    <source>
        <dbReference type="SMART" id="SM00727"/>
    </source>
</evidence>
<organism evidence="2 3">
    <name type="scientific">Triparma columacea</name>
    <dbReference type="NCBI Taxonomy" id="722753"/>
    <lineage>
        <taxon>Eukaryota</taxon>
        <taxon>Sar</taxon>
        <taxon>Stramenopiles</taxon>
        <taxon>Ochrophyta</taxon>
        <taxon>Bolidophyceae</taxon>
        <taxon>Parmales</taxon>
        <taxon>Triparmaceae</taxon>
        <taxon>Triparma</taxon>
    </lineage>
</organism>
<dbReference type="EMBL" id="BRYA01000385">
    <property type="protein sequence ID" value="GMI48316.1"/>
    <property type="molecule type" value="Genomic_DNA"/>
</dbReference>
<dbReference type="Proteomes" id="UP001165065">
    <property type="component" value="Unassembled WGS sequence"/>
</dbReference>